<comment type="caution">
    <text evidence="1">The sequence shown here is derived from an EMBL/GenBank/DDBJ whole genome shotgun (WGS) entry which is preliminary data.</text>
</comment>
<protein>
    <submittedName>
        <fullName evidence="1">Uncharacterized protein</fullName>
    </submittedName>
</protein>
<gene>
    <name evidence="1" type="ORF">Sango_1185400</name>
</gene>
<accession>A0AAE1WW39</accession>
<reference evidence="1" key="1">
    <citation type="submission" date="2020-06" db="EMBL/GenBank/DDBJ databases">
        <authorList>
            <person name="Li T."/>
            <person name="Hu X."/>
            <person name="Zhang T."/>
            <person name="Song X."/>
            <person name="Zhang H."/>
            <person name="Dai N."/>
            <person name="Sheng W."/>
            <person name="Hou X."/>
            <person name="Wei L."/>
        </authorList>
    </citation>
    <scope>NUCLEOTIDE SEQUENCE</scope>
    <source>
        <strain evidence="1">K16</strain>
        <tissue evidence="1">Leaf</tissue>
    </source>
</reference>
<sequence>MNFVLIRSSIVIIGADSLIRKFIIQVLPNRNCHSDEHELEIHPVTAPLSMVCSLESCLDTDEEVIELDKEMLEKFFSGGFWRTSSRRNEL</sequence>
<reference evidence="1" key="2">
    <citation type="journal article" date="2024" name="Plant">
        <title>Genomic evolution and insights into agronomic trait innovations of Sesamum species.</title>
        <authorList>
            <person name="Miao H."/>
            <person name="Wang L."/>
            <person name="Qu L."/>
            <person name="Liu H."/>
            <person name="Sun Y."/>
            <person name="Le M."/>
            <person name="Wang Q."/>
            <person name="Wei S."/>
            <person name="Zheng Y."/>
            <person name="Lin W."/>
            <person name="Duan Y."/>
            <person name="Cao H."/>
            <person name="Xiong S."/>
            <person name="Wang X."/>
            <person name="Wei L."/>
            <person name="Li C."/>
            <person name="Ma Q."/>
            <person name="Ju M."/>
            <person name="Zhao R."/>
            <person name="Li G."/>
            <person name="Mu C."/>
            <person name="Tian Q."/>
            <person name="Mei H."/>
            <person name="Zhang T."/>
            <person name="Gao T."/>
            <person name="Zhang H."/>
        </authorList>
    </citation>
    <scope>NUCLEOTIDE SEQUENCE</scope>
    <source>
        <strain evidence="1">K16</strain>
    </source>
</reference>
<name>A0AAE1WW39_9LAMI</name>
<evidence type="ECO:0000313" key="1">
    <source>
        <dbReference type="EMBL" id="KAK4400793.1"/>
    </source>
</evidence>
<dbReference type="Proteomes" id="UP001289374">
    <property type="component" value="Unassembled WGS sequence"/>
</dbReference>
<evidence type="ECO:0000313" key="2">
    <source>
        <dbReference type="Proteomes" id="UP001289374"/>
    </source>
</evidence>
<organism evidence="1 2">
    <name type="scientific">Sesamum angolense</name>
    <dbReference type="NCBI Taxonomy" id="2727404"/>
    <lineage>
        <taxon>Eukaryota</taxon>
        <taxon>Viridiplantae</taxon>
        <taxon>Streptophyta</taxon>
        <taxon>Embryophyta</taxon>
        <taxon>Tracheophyta</taxon>
        <taxon>Spermatophyta</taxon>
        <taxon>Magnoliopsida</taxon>
        <taxon>eudicotyledons</taxon>
        <taxon>Gunneridae</taxon>
        <taxon>Pentapetalae</taxon>
        <taxon>asterids</taxon>
        <taxon>lamiids</taxon>
        <taxon>Lamiales</taxon>
        <taxon>Pedaliaceae</taxon>
        <taxon>Sesamum</taxon>
    </lineage>
</organism>
<dbReference type="AlphaFoldDB" id="A0AAE1WW39"/>
<proteinExistence type="predicted"/>
<dbReference type="EMBL" id="JACGWL010000006">
    <property type="protein sequence ID" value="KAK4400793.1"/>
    <property type="molecule type" value="Genomic_DNA"/>
</dbReference>
<keyword evidence="2" id="KW-1185">Reference proteome</keyword>